<dbReference type="EMBL" id="CVMT01000009">
    <property type="protein sequence ID" value="CRG91099.1"/>
    <property type="molecule type" value="Genomic_DNA"/>
</dbReference>
<protein>
    <recommendedName>
        <fullName evidence="5">C2H2-type domain-containing protein</fullName>
    </recommendedName>
</protein>
<gene>
    <name evidence="3" type="ORF">PISL3812_08147</name>
</gene>
<dbReference type="Proteomes" id="UP000054383">
    <property type="component" value="Unassembled WGS sequence"/>
</dbReference>
<dbReference type="AlphaFoldDB" id="A0A0U1M684"/>
<accession>A0A0U1M684</accession>
<organism evidence="3 4">
    <name type="scientific">Talaromyces islandicus</name>
    <name type="common">Penicillium islandicum</name>
    <dbReference type="NCBI Taxonomy" id="28573"/>
    <lineage>
        <taxon>Eukaryota</taxon>
        <taxon>Fungi</taxon>
        <taxon>Dikarya</taxon>
        <taxon>Ascomycota</taxon>
        <taxon>Pezizomycotina</taxon>
        <taxon>Eurotiomycetes</taxon>
        <taxon>Eurotiomycetidae</taxon>
        <taxon>Eurotiales</taxon>
        <taxon>Trichocomaceae</taxon>
        <taxon>Talaromyces</taxon>
        <taxon>Talaromyces sect. Islandici</taxon>
    </lineage>
</organism>
<name>A0A0U1M684_TALIS</name>
<evidence type="ECO:0008006" key="5">
    <source>
        <dbReference type="Google" id="ProtNLM"/>
    </source>
</evidence>
<sequence>MVKVDDVIALVAEEKKLELHRRPKKNMYIEDVAEFARVLLTTTETTFGCGWRRIQLLFYIQLAAITASRPGALLHLRYRDLGLKLIRDPDGGRPHLFIFLKPDFTKRFLGEKPPNEFKIPEIIFDPALALSPHVTLLSMLFYIQGFKRISQTGPVLDSPAKLYSLVVPDGKGQQDLQLKNALLDKYVFCQVDREATGYQLLLEKRMTASTLRSQMRRVGEITGFEDIVKPYCLRYAGAKAFNNSDEVSEALQNVMLQHSDIRTFIRHYEVDVDVDAQGIVRKTGSQTDLVRFACSMSASIDPNRPFWLSPEESKSLNALPEVVAWQDTVSRRKEKWKYREAKFERARIACQARFGALGAGTLSKSRRWVQKKLQESEEQTKEAKRRYDRAVREVRNEKQRQRNRRIRENLQRYRDEQPVIDVESQLAGMMIDTKVMKTLERQDAMSAQHLTYIESMVAAPGKTIELEYQRRIRAIEEGVVYCGMEEGRPTRRTIPPHRAPPDTDDEGSGPPAKRPRCSADEEPDCALQSAIKSVVITEPSQRPVICFLCIGNLQLPMSKRTMKYKNPGSLTRHFLRTHAKLAWTKPIRCNVCHVDLKDKMALMSHAESKHGTVSRSHPSVLGL</sequence>
<keyword evidence="4" id="KW-1185">Reference proteome</keyword>
<evidence type="ECO:0000256" key="1">
    <source>
        <dbReference type="SAM" id="Coils"/>
    </source>
</evidence>
<dbReference type="PANTHER" id="PTHR37535:SF2">
    <property type="entry name" value="FINGER DOMAIN PROTEIN, PUTATIVE (AFU_ORTHOLOGUE AFUA_6G09300)-RELATED"/>
    <property type="match status" value="1"/>
</dbReference>
<feature type="region of interest" description="Disordered" evidence="2">
    <location>
        <begin position="486"/>
        <end position="521"/>
    </location>
</feature>
<evidence type="ECO:0000256" key="2">
    <source>
        <dbReference type="SAM" id="MobiDB-lite"/>
    </source>
</evidence>
<keyword evidence="1" id="KW-0175">Coiled coil</keyword>
<evidence type="ECO:0000313" key="3">
    <source>
        <dbReference type="EMBL" id="CRG91099.1"/>
    </source>
</evidence>
<evidence type="ECO:0000313" key="4">
    <source>
        <dbReference type="Proteomes" id="UP000054383"/>
    </source>
</evidence>
<dbReference type="SUPFAM" id="SSF56349">
    <property type="entry name" value="DNA breaking-rejoining enzymes"/>
    <property type="match status" value="1"/>
</dbReference>
<dbReference type="InterPro" id="IPR011010">
    <property type="entry name" value="DNA_brk_join_enz"/>
</dbReference>
<dbReference type="PANTHER" id="PTHR37535">
    <property type="entry name" value="FLUG DOMAIN PROTEIN"/>
    <property type="match status" value="1"/>
</dbReference>
<dbReference type="STRING" id="28573.A0A0U1M684"/>
<dbReference type="GO" id="GO:0003677">
    <property type="term" value="F:DNA binding"/>
    <property type="evidence" value="ECO:0007669"/>
    <property type="project" value="InterPro"/>
</dbReference>
<dbReference type="InterPro" id="IPR021842">
    <property type="entry name" value="DUF3435"/>
</dbReference>
<proteinExistence type="predicted"/>
<feature type="coiled-coil region" evidence="1">
    <location>
        <begin position="366"/>
        <end position="416"/>
    </location>
</feature>
<reference evidence="3 4" key="1">
    <citation type="submission" date="2015-04" db="EMBL/GenBank/DDBJ databases">
        <authorList>
            <person name="Syromyatnikov M.Y."/>
            <person name="Popov V.N."/>
        </authorList>
    </citation>
    <scope>NUCLEOTIDE SEQUENCE [LARGE SCALE GENOMIC DNA]</scope>
    <source>
        <strain evidence="3">WF-38-12</strain>
    </source>
</reference>
<dbReference type="Pfam" id="PF11917">
    <property type="entry name" value="DUF3435"/>
    <property type="match status" value="1"/>
</dbReference>
<dbReference type="OrthoDB" id="4222077at2759"/>